<organism evidence="1 2">
    <name type="scientific">Pyronema omphalodes (strain CBS 100304)</name>
    <name type="common">Pyronema confluens</name>
    <dbReference type="NCBI Taxonomy" id="1076935"/>
    <lineage>
        <taxon>Eukaryota</taxon>
        <taxon>Fungi</taxon>
        <taxon>Dikarya</taxon>
        <taxon>Ascomycota</taxon>
        <taxon>Pezizomycotina</taxon>
        <taxon>Pezizomycetes</taxon>
        <taxon>Pezizales</taxon>
        <taxon>Pyronemataceae</taxon>
        <taxon>Pyronema</taxon>
    </lineage>
</organism>
<sequence length="154" mass="15680">MPSKISVDSSSACDTADFVIVTRAIATATVACSTTTTPAVTIPPADTATTPSSALAASTSTSTTASATGISTAIATSNTVLNPDTTSTALLSLPSALPVDKVTAYSLNVYLQQTRHEDAVRWFNLPSSIRSDGAAVAASVYEGGDLTIEMEDDM</sequence>
<protein>
    <submittedName>
        <fullName evidence="1">Uncharacterized protein</fullName>
    </submittedName>
</protein>
<proteinExistence type="predicted"/>
<accession>U4L7C0</accession>
<gene>
    <name evidence="1" type="ORF">PCON_12087</name>
</gene>
<reference evidence="1 2" key="1">
    <citation type="journal article" date="2013" name="PLoS Genet.">
        <title>The genome and development-dependent transcriptomes of Pyronema confluens: a window into fungal evolution.</title>
        <authorList>
            <person name="Traeger S."/>
            <person name="Altegoer F."/>
            <person name="Freitag M."/>
            <person name="Gabaldon T."/>
            <person name="Kempken F."/>
            <person name="Kumar A."/>
            <person name="Marcet-Houben M."/>
            <person name="Poggeler S."/>
            <person name="Stajich J.E."/>
            <person name="Nowrousian M."/>
        </authorList>
    </citation>
    <scope>NUCLEOTIDE SEQUENCE [LARGE SCALE GENOMIC DNA]</scope>
    <source>
        <strain evidence="2">CBS 100304</strain>
        <tissue evidence="1">Vegetative mycelium</tissue>
    </source>
</reference>
<dbReference type="EMBL" id="HF935713">
    <property type="protein sequence ID" value="CCX12493.1"/>
    <property type="molecule type" value="Genomic_DNA"/>
</dbReference>
<keyword evidence="2" id="KW-1185">Reference proteome</keyword>
<dbReference type="Proteomes" id="UP000018144">
    <property type="component" value="Unassembled WGS sequence"/>
</dbReference>
<evidence type="ECO:0000313" key="1">
    <source>
        <dbReference type="EMBL" id="CCX12493.1"/>
    </source>
</evidence>
<name>U4L7C0_PYROM</name>
<dbReference type="AlphaFoldDB" id="U4L7C0"/>
<evidence type="ECO:0000313" key="2">
    <source>
        <dbReference type="Proteomes" id="UP000018144"/>
    </source>
</evidence>